<dbReference type="AlphaFoldDB" id="A0A2X3ARU5"/>
<dbReference type="Proteomes" id="UP000553981">
    <property type="component" value="Unassembled WGS sequence"/>
</dbReference>
<evidence type="ECO:0000313" key="3">
    <source>
        <dbReference type="Proteomes" id="UP000250245"/>
    </source>
</evidence>
<dbReference type="InterPro" id="IPR017439">
    <property type="entry name" value="Amidohydrolase"/>
</dbReference>
<dbReference type="InterPro" id="IPR002933">
    <property type="entry name" value="Peptidase_M20"/>
</dbReference>
<reference evidence="1 4" key="2">
    <citation type="submission" date="2020-04" db="EMBL/GenBank/DDBJ databases">
        <title>Antimicrobial susceptibility and clonality of vaginal-derived multi-drug resistant Mobiluncus isolates in China.</title>
        <authorList>
            <person name="Zhang X."/>
        </authorList>
    </citation>
    <scope>NUCLEOTIDE SEQUENCE [LARGE SCALE GENOMIC DNA]</scope>
    <source>
        <strain evidence="1 4">19</strain>
    </source>
</reference>
<protein>
    <submittedName>
        <fullName evidence="1">Amidohydrolase</fullName>
    </submittedName>
</protein>
<dbReference type="RefSeq" id="WP_013189658.1">
    <property type="nucleotide sequence ID" value="NZ_CP068112.1"/>
</dbReference>
<dbReference type="InterPro" id="IPR036264">
    <property type="entry name" value="Bact_exopeptidase_dim_dom"/>
</dbReference>
<name>A0A2X3ARU5_9ACTO</name>
<dbReference type="PANTHER" id="PTHR11014">
    <property type="entry name" value="PEPTIDASE M20 FAMILY MEMBER"/>
    <property type="match status" value="1"/>
</dbReference>
<reference evidence="2 3" key="1">
    <citation type="submission" date="2018-06" db="EMBL/GenBank/DDBJ databases">
        <authorList>
            <consortium name="Pathogen Informatics"/>
            <person name="Doyle S."/>
        </authorList>
    </citation>
    <scope>NUCLEOTIDE SEQUENCE [LARGE SCALE GENOMIC DNA]</scope>
    <source>
        <strain evidence="2 3">NCTC11820</strain>
    </source>
</reference>
<sequence>MQQSNLKLITELRHELHAHPEISGQETETKHRLMSFLAEHTSFAIHDEGSWFWVKIPGTNSSQPAIGFRADYDALPIPEDLDLPYASQNPGVAHKCGHDGHSSALAGLALELAGHEVPSDVYLIFQPAEETGAGGYASSRLIEREGIDQIYAFHNWSGIPRGCVALRRGVSQCASQGLSLDFKGITTHASNPEAGLNPSEAIAQLVLYVMDLAGVARLGNRHSCFEGFVLATVVGIEVGRKDFGISASHGELNLTLRAENESDLAKLKSLICDEASRLAKQTSLLLSLTDCDVFPETCNDDAAIDLVVAAAQRAGLPVVYLEKPYRASEDFGHYLKLASGAMVYIGNGEDWPPLHTSAYDFLDSNLEVAVDLWLSILGFVVPHVNLSANG</sequence>
<dbReference type="NCBIfam" id="TIGR01891">
    <property type="entry name" value="amidohydrolases"/>
    <property type="match status" value="1"/>
</dbReference>
<dbReference type="SUPFAM" id="SSF53187">
    <property type="entry name" value="Zn-dependent exopeptidases"/>
    <property type="match status" value="1"/>
</dbReference>
<dbReference type="EMBL" id="JABCUI010000001">
    <property type="protein sequence ID" value="NMW86879.1"/>
    <property type="molecule type" value="Genomic_DNA"/>
</dbReference>
<dbReference type="GO" id="GO:0016787">
    <property type="term" value="F:hydrolase activity"/>
    <property type="evidence" value="ECO:0007669"/>
    <property type="project" value="UniProtKB-KW"/>
</dbReference>
<organism evidence="2 3">
    <name type="scientific">Mobiluncus curtisii</name>
    <dbReference type="NCBI Taxonomy" id="2051"/>
    <lineage>
        <taxon>Bacteria</taxon>
        <taxon>Bacillati</taxon>
        <taxon>Actinomycetota</taxon>
        <taxon>Actinomycetes</taxon>
        <taxon>Actinomycetales</taxon>
        <taxon>Actinomycetaceae</taxon>
        <taxon>Mobiluncus</taxon>
    </lineage>
</organism>
<dbReference type="Proteomes" id="UP000250245">
    <property type="component" value="Unassembled WGS sequence"/>
</dbReference>
<dbReference type="PANTHER" id="PTHR11014:SF169">
    <property type="entry name" value="CLAN MH, FAMILY M20, PEPTIDASE T-LIKE METALLOPEPTIDASE"/>
    <property type="match status" value="1"/>
</dbReference>
<dbReference type="Pfam" id="PF01546">
    <property type="entry name" value="Peptidase_M20"/>
    <property type="match status" value="1"/>
</dbReference>
<gene>
    <name evidence="2" type="primary">yxeP_1</name>
    <name evidence="1" type="ORF">HHJ67_03830</name>
    <name evidence="2" type="ORF">NCTC11820_00692</name>
</gene>
<accession>A0A2X3ARU5</accession>
<evidence type="ECO:0000313" key="1">
    <source>
        <dbReference type="EMBL" id="NMW86879.1"/>
    </source>
</evidence>
<keyword evidence="2" id="KW-0378">Hydrolase</keyword>
<dbReference type="EMBL" id="UASJ01000001">
    <property type="protein sequence ID" value="SQB64350.1"/>
    <property type="molecule type" value="Genomic_DNA"/>
</dbReference>
<dbReference type="SUPFAM" id="SSF55031">
    <property type="entry name" value="Bacterial exopeptidase dimerisation domain"/>
    <property type="match status" value="1"/>
</dbReference>
<proteinExistence type="predicted"/>
<evidence type="ECO:0000313" key="2">
    <source>
        <dbReference type="EMBL" id="SQB64350.1"/>
    </source>
</evidence>
<dbReference type="Gene3D" id="3.30.70.360">
    <property type="match status" value="1"/>
</dbReference>
<evidence type="ECO:0000313" key="4">
    <source>
        <dbReference type="Proteomes" id="UP000553981"/>
    </source>
</evidence>
<dbReference type="Gene3D" id="3.40.630.10">
    <property type="entry name" value="Zn peptidases"/>
    <property type="match status" value="1"/>
</dbReference>